<dbReference type="AlphaFoldDB" id="X0SGL2"/>
<dbReference type="NCBIfam" id="TIGR02537">
    <property type="entry name" value="arch_flag_Nterm"/>
    <property type="match status" value="1"/>
</dbReference>
<keyword evidence="1" id="KW-0812">Transmembrane</keyword>
<proteinExistence type="predicted"/>
<dbReference type="EMBL" id="BARS01008175">
    <property type="protein sequence ID" value="GAF75002.1"/>
    <property type="molecule type" value="Genomic_DNA"/>
</dbReference>
<feature type="non-terminal residue" evidence="2">
    <location>
        <position position="49"/>
    </location>
</feature>
<gene>
    <name evidence="2" type="ORF">S01H1_15644</name>
</gene>
<accession>X0SGL2</accession>
<keyword evidence="1" id="KW-1133">Transmembrane helix</keyword>
<protein>
    <submittedName>
        <fullName evidence="2">Uncharacterized protein</fullName>
    </submittedName>
</protein>
<feature type="transmembrane region" description="Helical" evidence="1">
    <location>
        <begin position="21"/>
        <end position="43"/>
    </location>
</feature>
<evidence type="ECO:0000256" key="1">
    <source>
        <dbReference type="SAM" id="Phobius"/>
    </source>
</evidence>
<name>X0SGL2_9ZZZZ</name>
<evidence type="ECO:0000313" key="2">
    <source>
        <dbReference type="EMBL" id="GAF75002.1"/>
    </source>
</evidence>
<sequence length="49" mass="5287">MFDKFVRALRKGHRTEKGITGLETAIILIAFVTVAAVFGYAVLSAGIFS</sequence>
<organism evidence="2">
    <name type="scientific">marine sediment metagenome</name>
    <dbReference type="NCBI Taxonomy" id="412755"/>
    <lineage>
        <taxon>unclassified sequences</taxon>
        <taxon>metagenomes</taxon>
        <taxon>ecological metagenomes</taxon>
    </lineage>
</organism>
<dbReference type="InterPro" id="IPR013373">
    <property type="entry name" value="Flagellin/pilin_N_arc"/>
</dbReference>
<reference evidence="2" key="1">
    <citation type="journal article" date="2014" name="Front. Microbiol.">
        <title>High frequency of phylogenetically diverse reductive dehalogenase-homologous genes in deep subseafloor sedimentary metagenomes.</title>
        <authorList>
            <person name="Kawai M."/>
            <person name="Futagami T."/>
            <person name="Toyoda A."/>
            <person name="Takaki Y."/>
            <person name="Nishi S."/>
            <person name="Hori S."/>
            <person name="Arai W."/>
            <person name="Tsubouchi T."/>
            <person name="Morono Y."/>
            <person name="Uchiyama I."/>
            <person name="Ito T."/>
            <person name="Fujiyama A."/>
            <person name="Inagaki F."/>
            <person name="Takami H."/>
        </authorList>
    </citation>
    <scope>NUCLEOTIDE SEQUENCE</scope>
    <source>
        <strain evidence="2">Expedition CK06-06</strain>
    </source>
</reference>
<keyword evidence="1" id="KW-0472">Membrane</keyword>
<comment type="caution">
    <text evidence="2">The sequence shown here is derived from an EMBL/GenBank/DDBJ whole genome shotgun (WGS) entry which is preliminary data.</text>
</comment>